<accession>A0A1I2TFS3</accession>
<dbReference type="InterPro" id="IPR025668">
    <property type="entry name" value="Tnp_DDE_dom"/>
</dbReference>
<proteinExistence type="predicted"/>
<evidence type="ECO:0000313" key="2">
    <source>
        <dbReference type="EMBL" id="SFG63792.1"/>
    </source>
</evidence>
<protein>
    <submittedName>
        <fullName evidence="2">Transposase DDE domain group 1</fullName>
    </submittedName>
</protein>
<organism evidence="2 3">
    <name type="scientific">Sporolactobacillus nakayamae</name>
    <dbReference type="NCBI Taxonomy" id="269670"/>
    <lineage>
        <taxon>Bacteria</taxon>
        <taxon>Bacillati</taxon>
        <taxon>Bacillota</taxon>
        <taxon>Bacilli</taxon>
        <taxon>Bacillales</taxon>
        <taxon>Sporolactobacillaceae</taxon>
        <taxon>Sporolactobacillus</taxon>
    </lineage>
</organism>
<dbReference type="STRING" id="269670.SAMN02982927_02309"/>
<feature type="domain" description="Transposase DDE" evidence="1">
    <location>
        <begin position="2"/>
        <end position="107"/>
    </location>
</feature>
<sequence length="111" mass="12513">MTGELLEAKLCPGNMYTSNGIVNFIQPLIKRSNDKFPETLLFLRGDSGFAIPDLYALCEKEPVYFVIHLKSNAQLQRLANEYHTATVPSDVSKTECYFEETIHQAKSVIEA</sequence>
<evidence type="ECO:0000259" key="1">
    <source>
        <dbReference type="Pfam" id="PF13701"/>
    </source>
</evidence>
<name>A0A1I2TFS3_9BACL</name>
<dbReference type="EMBL" id="FOOY01000015">
    <property type="protein sequence ID" value="SFG63792.1"/>
    <property type="molecule type" value="Genomic_DNA"/>
</dbReference>
<dbReference type="Proteomes" id="UP000198752">
    <property type="component" value="Unassembled WGS sequence"/>
</dbReference>
<dbReference type="Pfam" id="PF13701">
    <property type="entry name" value="DDE_Tnp_1_4"/>
    <property type="match status" value="1"/>
</dbReference>
<evidence type="ECO:0000313" key="3">
    <source>
        <dbReference type="Proteomes" id="UP000198752"/>
    </source>
</evidence>
<reference evidence="3" key="1">
    <citation type="submission" date="2016-10" db="EMBL/GenBank/DDBJ databases">
        <authorList>
            <person name="Varghese N."/>
            <person name="Submissions S."/>
        </authorList>
    </citation>
    <scope>NUCLEOTIDE SEQUENCE [LARGE SCALE GENOMIC DNA]</scope>
    <source>
        <strain evidence="3">ATCC 700379</strain>
    </source>
</reference>
<dbReference type="AlphaFoldDB" id="A0A1I2TFS3"/>
<keyword evidence="3" id="KW-1185">Reference proteome</keyword>
<gene>
    <name evidence="2" type="ORF">SAMN02982927_02309</name>
</gene>